<dbReference type="KEGG" id="cpso:CPPEL_01795"/>
<evidence type="ECO:0000313" key="2">
    <source>
        <dbReference type="Proteomes" id="UP000271426"/>
    </source>
</evidence>
<reference evidence="1 2" key="1">
    <citation type="submission" date="2018-11" db="EMBL/GenBank/DDBJ databases">
        <authorList>
            <person name="Kleinhagauer T."/>
            <person name="Glaeser S.P."/>
            <person name="Spergser J."/>
            <person name="Ruckert C."/>
            <person name="Kaempfer P."/>
            <person name="Busse H.-J."/>
        </authorList>
    </citation>
    <scope>NUCLEOTIDE SEQUENCE [LARGE SCALE GENOMIC DNA]</scope>
    <source>
        <strain evidence="1 2">812CH</strain>
    </source>
</reference>
<dbReference type="EMBL" id="CP033898">
    <property type="protein sequence ID" value="AZA08505.1"/>
    <property type="molecule type" value="Genomic_DNA"/>
</dbReference>
<sequence>MGKTTPLRNNTTNALTGLADKLQLDACADDAANLDRIAHSKLTGAALVAELPLWILECIDEAGIRGELIRALNQAATLLVFEELSDKINEISLSLSIMHNQLQTPANTPNVATPAATGIADGEAA</sequence>
<dbReference type="Proteomes" id="UP000271426">
    <property type="component" value="Chromosome"/>
</dbReference>
<proteinExistence type="predicted"/>
<evidence type="ECO:0000313" key="1">
    <source>
        <dbReference type="EMBL" id="AZA08505.1"/>
    </source>
</evidence>
<accession>A0A3G6IS97</accession>
<dbReference type="AlphaFoldDB" id="A0A3G6IS97"/>
<organism evidence="1 2">
    <name type="scientific">Corynebacterium pseudopelargi</name>
    <dbReference type="NCBI Taxonomy" id="2080757"/>
    <lineage>
        <taxon>Bacteria</taxon>
        <taxon>Bacillati</taxon>
        <taxon>Actinomycetota</taxon>
        <taxon>Actinomycetes</taxon>
        <taxon>Mycobacteriales</taxon>
        <taxon>Corynebacteriaceae</taxon>
        <taxon>Corynebacterium</taxon>
    </lineage>
</organism>
<protein>
    <submittedName>
        <fullName evidence="1">Uncharacterized protein</fullName>
    </submittedName>
</protein>
<dbReference type="RefSeq" id="WP_123959536.1">
    <property type="nucleotide sequence ID" value="NZ_CP033898.1"/>
</dbReference>
<gene>
    <name evidence="1" type="ORF">CPPEL_01795</name>
</gene>
<keyword evidence="2" id="KW-1185">Reference proteome</keyword>
<name>A0A3G6IS97_9CORY</name>